<proteinExistence type="predicted"/>
<accession>A0A077WKB0</accession>
<evidence type="ECO:0000313" key="2">
    <source>
        <dbReference type="EMBL" id="CDS07548.1"/>
    </source>
</evidence>
<keyword evidence="1" id="KW-0812">Transmembrane</keyword>
<name>A0A077WKB0_9FUNG</name>
<gene>
    <name evidence="2" type="ORF">LRAMOSA01497</name>
</gene>
<protein>
    <submittedName>
        <fullName evidence="2">Uncharacterized protein</fullName>
    </submittedName>
</protein>
<reference evidence="2" key="1">
    <citation type="journal article" date="2014" name="Genome Announc.">
        <title>De novo whole-genome sequence and genome annotation of Lichtheimia ramosa.</title>
        <authorList>
            <person name="Linde J."/>
            <person name="Schwartze V."/>
            <person name="Binder U."/>
            <person name="Lass-Florl C."/>
            <person name="Voigt K."/>
            <person name="Horn F."/>
        </authorList>
    </citation>
    <scope>NUCLEOTIDE SEQUENCE</scope>
    <source>
        <strain evidence="2">JMRC FSU:6197</strain>
    </source>
</reference>
<sequence>MNSLSRRRNRASEYSRGMVDRAKQWMRHRKFSWRRRQSTTTTAVAVSTAWFSLSFPITLNIKFDGGSLKPYQVNLVLVGVLLSLLLLFFGCYQLGRVIGLLEVVLYGLDECIRVLFIAATKILRL</sequence>
<dbReference type="OrthoDB" id="2290534at2759"/>
<keyword evidence="1" id="KW-1133">Transmembrane helix</keyword>
<feature type="transmembrane region" description="Helical" evidence="1">
    <location>
        <begin position="72"/>
        <end position="92"/>
    </location>
</feature>
<dbReference type="AlphaFoldDB" id="A0A077WKB0"/>
<organism evidence="2">
    <name type="scientific">Lichtheimia ramosa</name>
    <dbReference type="NCBI Taxonomy" id="688394"/>
    <lineage>
        <taxon>Eukaryota</taxon>
        <taxon>Fungi</taxon>
        <taxon>Fungi incertae sedis</taxon>
        <taxon>Mucoromycota</taxon>
        <taxon>Mucoromycotina</taxon>
        <taxon>Mucoromycetes</taxon>
        <taxon>Mucorales</taxon>
        <taxon>Lichtheimiaceae</taxon>
        <taxon>Lichtheimia</taxon>
    </lineage>
</organism>
<evidence type="ECO:0000256" key="1">
    <source>
        <dbReference type="SAM" id="Phobius"/>
    </source>
</evidence>
<keyword evidence="1" id="KW-0472">Membrane</keyword>
<dbReference type="EMBL" id="LK023324">
    <property type="protein sequence ID" value="CDS07548.1"/>
    <property type="molecule type" value="Genomic_DNA"/>
</dbReference>